<keyword evidence="4" id="KW-0816">Tricarboxylic acid cycle</keyword>
<keyword evidence="5 11" id="KW-0001">2Fe-2S</keyword>
<keyword evidence="8 11" id="KW-0408">Iron</keyword>
<organism evidence="14 15">
    <name type="scientific">Cylindrospermopsis raciborskii CS-505</name>
    <dbReference type="NCBI Taxonomy" id="533240"/>
    <lineage>
        <taxon>Bacteria</taxon>
        <taxon>Bacillati</taxon>
        <taxon>Cyanobacteriota</taxon>
        <taxon>Cyanophyceae</taxon>
        <taxon>Nostocales</taxon>
        <taxon>Aphanizomenonaceae</taxon>
        <taxon>Cylindrospermopsis</taxon>
    </lineage>
</organism>
<comment type="cofactor">
    <cofactor evidence="11">
        <name>[2Fe-2S] cluster</name>
        <dbReference type="ChEBI" id="CHEBI:190135"/>
    </cofactor>
    <text evidence="11">Binds 1 [2Fe-2S] cluster.</text>
</comment>
<dbReference type="PROSITE" id="PS51379">
    <property type="entry name" value="4FE4S_FER_2"/>
    <property type="match status" value="1"/>
</dbReference>
<dbReference type="Pfam" id="PF13183">
    <property type="entry name" value="Fer4_8"/>
    <property type="match status" value="1"/>
</dbReference>
<dbReference type="NCBIfam" id="TIGR00384">
    <property type="entry name" value="dhsB"/>
    <property type="match status" value="1"/>
</dbReference>
<comment type="catalytic activity">
    <reaction evidence="11">
        <text>a menaquinone + succinate = a menaquinol + fumarate</text>
        <dbReference type="Rhea" id="RHEA:27834"/>
        <dbReference type="Rhea" id="RHEA-COMP:9537"/>
        <dbReference type="Rhea" id="RHEA-COMP:9539"/>
        <dbReference type="ChEBI" id="CHEBI:16374"/>
        <dbReference type="ChEBI" id="CHEBI:18151"/>
        <dbReference type="ChEBI" id="CHEBI:29806"/>
        <dbReference type="ChEBI" id="CHEBI:30031"/>
        <dbReference type="EC" id="1.3.5.1"/>
    </reaction>
</comment>
<gene>
    <name evidence="14" type="ORF">A9P98_11570</name>
</gene>
<evidence type="ECO:0000256" key="6">
    <source>
        <dbReference type="ARBA" id="ARBA00022723"/>
    </source>
</evidence>
<keyword evidence="10 11" id="KW-0003">3Fe-4S</keyword>
<dbReference type="PROSITE" id="PS51085">
    <property type="entry name" value="2FE2S_FER_2"/>
    <property type="match status" value="1"/>
</dbReference>
<dbReference type="PANTHER" id="PTHR11921">
    <property type="entry name" value="SUCCINATE DEHYDROGENASE IRON-SULFUR PROTEIN"/>
    <property type="match status" value="1"/>
</dbReference>
<protein>
    <recommendedName>
        <fullName evidence="11">Fumarate reductase iron-sulfur subunit</fullName>
        <ecNumber evidence="11">1.3.5.1</ecNumber>
    </recommendedName>
</protein>
<dbReference type="EC" id="1.3.5.1" evidence="11"/>
<dbReference type="InterPro" id="IPR017900">
    <property type="entry name" value="4Fe4S_Fe_S_CS"/>
</dbReference>
<dbReference type="FunFam" id="1.10.1060.10:FF:000003">
    <property type="entry name" value="Succinate dehydrogenase iron-sulfur subunit"/>
    <property type="match status" value="1"/>
</dbReference>
<keyword evidence="6 11" id="KW-0479">Metal-binding</keyword>
<evidence type="ECO:0000256" key="10">
    <source>
        <dbReference type="ARBA" id="ARBA00023291"/>
    </source>
</evidence>
<evidence type="ECO:0000256" key="8">
    <source>
        <dbReference type="ARBA" id="ARBA00023004"/>
    </source>
</evidence>
<name>A0A853MHC5_9CYAN</name>
<evidence type="ECO:0000313" key="15">
    <source>
        <dbReference type="Proteomes" id="UP000093903"/>
    </source>
</evidence>
<dbReference type="EMBL" id="LYXA01000001">
    <property type="protein sequence ID" value="OBU76874.1"/>
    <property type="molecule type" value="Genomic_DNA"/>
</dbReference>
<evidence type="ECO:0000313" key="14">
    <source>
        <dbReference type="EMBL" id="OBU76874.1"/>
    </source>
</evidence>
<evidence type="ECO:0000256" key="11">
    <source>
        <dbReference type="RuleBase" id="RU361237"/>
    </source>
</evidence>
<comment type="caution">
    <text evidence="14">The sequence shown here is derived from an EMBL/GenBank/DDBJ whole genome shotgun (WGS) entry which is preliminary data.</text>
</comment>
<feature type="domain" description="2Fe-2S ferredoxin-type" evidence="12">
    <location>
        <begin position="28"/>
        <end position="116"/>
    </location>
</feature>
<dbReference type="NCBIfam" id="NF004616">
    <property type="entry name" value="PRK05950.1"/>
    <property type="match status" value="1"/>
</dbReference>
<proteinExistence type="inferred from homology"/>
<dbReference type="InterPro" id="IPR025192">
    <property type="entry name" value="Succ_DH/fum_Rdtase_N"/>
</dbReference>
<sequence length="364" mass="40837">MSLLIIIWQSGLNGAARFFKNKTGALYMEVILQIIRQQPNSTPVVQSYNLQVDPGNTILDCLNRIKWEQDGTLAFRKNCRNTICGSCAMVINGRSALACKENVGSELARLTNISASVYPVDHHTINSITVAPLGNMPVIKDLVVDMTSFWDNLEAVTPYISTAARQIPEREFLQTPQERSLLDQTGNCIMCGACYSECNARQVNPDFVGPHALAKAYRMVADSRDDNQENRLEEYNHTTQGVWGCTRCFYCDSVCPMGVEPLAQINKIKQKILERKQAHESRSVRHRKVLVDLVKQGGWIDERQFGVQVVGNYFRDLKGLLSLAPLGLRMLVRGKFPLSFEPSAGTQEVRSLIESIQKEESKSH</sequence>
<evidence type="ECO:0000256" key="9">
    <source>
        <dbReference type="ARBA" id="ARBA00023014"/>
    </source>
</evidence>
<dbReference type="PROSITE" id="PS00198">
    <property type="entry name" value="4FE4S_FER_1"/>
    <property type="match status" value="1"/>
</dbReference>
<dbReference type="GO" id="GO:0046872">
    <property type="term" value="F:metal ion binding"/>
    <property type="evidence" value="ECO:0007669"/>
    <property type="project" value="UniProtKB-KW"/>
</dbReference>
<evidence type="ECO:0000256" key="2">
    <source>
        <dbReference type="ARBA" id="ARBA00009433"/>
    </source>
</evidence>
<dbReference type="InterPro" id="IPR009051">
    <property type="entry name" value="Helical_ferredxn"/>
</dbReference>
<accession>A0A853MHC5</accession>
<dbReference type="Proteomes" id="UP000093903">
    <property type="component" value="Unassembled WGS sequence"/>
</dbReference>
<dbReference type="GO" id="GO:0051537">
    <property type="term" value="F:2 iron, 2 sulfur cluster binding"/>
    <property type="evidence" value="ECO:0007669"/>
    <property type="project" value="UniProtKB-KW"/>
</dbReference>
<dbReference type="SUPFAM" id="SSF54292">
    <property type="entry name" value="2Fe-2S ferredoxin-like"/>
    <property type="match status" value="1"/>
</dbReference>
<dbReference type="InterPro" id="IPR036010">
    <property type="entry name" value="2Fe-2S_ferredoxin-like_sf"/>
</dbReference>
<comment type="pathway">
    <text evidence="1">Carbohydrate metabolism; tricarboxylic acid cycle.</text>
</comment>
<keyword evidence="3 11" id="KW-0004">4Fe-4S</keyword>
<dbReference type="GO" id="GO:0009055">
    <property type="term" value="F:electron transfer activity"/>
    <property type="evidence" value="ECO:0007669"/>
    <property type="project" value="InterPro"/>
</dbReference>
<dbReference type="InterPro" id="IPR001041">
    <property type="entry name" value="2Fe-2S_ferredoxin-type"/>
</dbReference>
<dbReference type="GO" id="GO:0051539">
    <property type="term" value="F:4 iron, 4 sulfur cluster binding"/>
    <property type="evidence" value="ECO:0007669"/>
    <property type="project" value="UniProtKB-KW"/>
</dbReference>
<comment type="cofactor">
    <cofactor evidence="11">
        <name>[3Fe-4S] cluster</name>
        <dbReference type="ChEBI" id="CHEBI:21137"/>
    </cofactor>
    <text evidence="11">Binds 1 [3Fe-4S] cluster.</text>
</comment>
<dbReference type="AlphaFoldDB" id="A0A853MHC5"/>
<dbReference type="InterPro" id="IPR017896">
    <property type="entry name" value="4Fe4S_Fe-S-bd"/>
</dbReference>
<dbReference type="Gene3D" id="1.10.1060.10">
    <property type="entry name" value="Alpha-helical ferredoxin"/>
    <property type="match status" value="1"/>
</dbReference>
<dbReference type="NCBIfam" id="NF009227">
    <property type="entry name" value="PRK12577.1"/>
    <property type="match status" value="1"/>
</dbReference>
<dbReference type="InterPro" id="IPR050573">
    <property type="entry name" value="SDH/FRD_Iron-Sulfur"/>
</dbReference>
<evidence type="ECO:0000256" key="5">
    <source>
        <dbReference type="ARBA" id="ARBA00022714"/>
    </source>
</evidence>
<evidence type="ECO:0000259" key="13">
    <source>
        <dbReference type="PROSITE" id="PS51379"/>
    </source>
</evidence>
<dbReference type="PANTHER" id="PTHR11921:SF29">
    <property type="entry name" value="SUCCINATE DEHYDROGENASE [UBIQUINONE] IRON-SULFUR SUBUNIT, MITOCHONDRIAL"/>
    <property type="match status" value="1"/>
</dbReference>
<feature type="domain" description="4Fe-4S ferredoxin-type" evidence="13">
    <location>
        <begin position="178"/>
        <end position="208"/>
    </location>
</feature>
<evidence type="ECO:0000259" key="12">
    <source>
        <dbReference type="PROSITE" id="PS51085"/>
    </source>
</evidence>
<reference evidence="14 15" key="1">
    <citation type="submission" date="2016-05" db="EMBL/GenBank/DDBJ databases">
        <title>First complete genome of the cyanobacterium Cylindrospermopsis raciborskii CS505, containing a circular chromosome and a single extrachromosomal element.</title>
        <authorList>
            <person name="Fuentes J."/>
            <person name="Tamames J."/>
            <person name="Allen E."/>
            <person name="Plominski A."/>
            <person name="Vasquez M."/>
        </authorList>
    </citation>
    <scope>NUCLEOTIDE SEQUENCE [LARGE SCALE GENOMIC DNA]</scope>
    <source>
        <strain evidence="14 15">CS505</strain>
    </source>
</reference>
<dbReference type="InterPro" id="IPR004489">
    <property type="entry name" value="Succ_DH/fum_Rdtase_Fe-S"/>
</dbReference>
<evidence type="ECO:0000256" key="7">
    <source>
        <dbReference type="ARBA" id="ARBA00023002"/>
    </source>
</evidence>
<keyword evidence="9 11" id="KW-0411">Iron-sulfur</keyword>
<dbReference type="Pfam" id="PF13085">
    <property type="entry name" value="Fer2_3"/>
    <property type="match status" value="1"/>
</dbReference>
<keyword evidence="7" id="KW-0560">Oxidoreductase</keyword>
<dbReference type="GO" id="GO:0051538">
    <property type="term" value="F:3 iron, 4 sulfur cluster binding"/>
    <property type="evidence" value="ECO:0007669"/>
    <property type="project" value="UniProtKB-KW"/>
</dbReference>
<evidence type="ECO:0000256" key="1">
    <source>
        <dbReference type="ARBA" id="ARBA00005163"/>
    </source>
</evidence>
<dbReference type="GO" id="GO:0008177">
    <property type="term" value="F:succinate dehydrogenase (quinone) activity"/>
    <property type="evidence" value="ECO:0007669"/>
    <property type="project" value="UniProtKB-EC"/>
</dbReference>
<dbReference type="SUPFAM" id="SSF46548">
    <property type="entry name" value="alpha-helical ferredoxin"/>
    <property type="match status" value="1"/>
</dbReference>
<dbReference type="InterPro" id="IPR012675">
    <property type="entry name" value="Beta-grasp_dom_sf"/>
</dbReference>
<evidence type="ECO:0000256" key="3">
    <source>
        <dbReference type="ARBA" id="ARBA00022485"/>
    </source>
</evidence>
<dbReference type="GO" id="GO:0006099">
    <property type="term" value="P:tricarboxylic acid cycle"/>
    <property type="evidence" value="ECO:0007669"/>
    <property type="project" value="UniProtKB-KW"/>
</dbReference>
<evidence type="ECO:0000256" key="4">
    <source>
        <dbReference type="ARBA" id="ARBA00022532"/>
    </source>
</evidence>
<dbReference type="GO" id="GO:0022904">
    <property type="term" value="P:respiratory electron transport chain"/>
    <property type="evidence" value="ECO:0007669"/>
    <property type="project" value="TreeGrafter"/>
</dbReference>
<dbReference type="Gene3D" id="3.10.20.30">
    <property type="match status" value="1"/>
</dbReference>
<comment type="similarity">
    <text evidence="2 11">Belongs to the succinate dehydrogenase/fumarate reductase iron-sulfur protein family.</text>
</comment>
<comment type="cofactor">
    <cofactor evidence="11">
        <name>[4Fe-4S] cluster</name>
        <dbReference type="ChEBI" id="CHEBI:49883"/>
    </cofactor>
    <text evidence="11">Binds 1 [4Fe-4S] cluster.</text>
</comment>